<evidence type="ECO:0000313" key="4">
    <source>
        <dbReference type="Proteomes" id="UP000264702"/>
    </source>
</evidence>
<sequence>MVTRVVLEEEESARGVEGELLEISMGPHHPSTHGVFRMDVRLDGERVTRLKPVFGYLHRNHEKIAEKASYLAAIPYTDRLDYLCSMTNNWGYALAVEKLAGIPVPERAEYIRVITAELTRLQNHASLIGFLLQDMGASGTPLMYAFREREKILDLFESLTGARMMCNYMRFGGVRVDCSSEWLEAAQNIASSFPQFLDEYEQLLTGNEILMARTQGVGALSAELAVNAGITGPMLRASGVNYDLRKVDRYGIYDRFTFRVPLGDHGDVYDRYMIRLLEMRESVKILEQALAAIPEGPIIDPKTRLRGLRPKAGEAYGRIEGPKGELGFFLISDGSTNPYRYKVRPPSMINLTVLEDMCLGRNVADVVVILGSVDIVMGEVDR</sequence>
<dbReference type="InterPro" id="IPR022885">
    <property type="entry name" value="NDH1_su_D/H"/>
</dbReference>
<dbReference type="Pfam" id="PF00346">
    <property type="entry name" value="Complex1_49kDa"/>
    <property type="match status" value="2"/>
</dbReference>
<keyword evidence="1" id="KW-1278">Translocase</keyword>
<keyword evidence="4" id="KW-1185">Reference proteome</keyword>
<dbReference type="GO" id="GO:0005886">
    <property type="term" value="C:plasma membrane"/>
    <property type="evidence" value="ECO:0007669"/>
    <property type="project" value="UniProtKB-SubCell"/>
</dbReference>
<comment type="caution">
    <text evidence="3">The sequence shown here is derived from an EMBL/GenBank/DDBJ whole genome shotgun (WGS) entry which is preliminary data.</text>
</comment>
<keyword evidence="3" id="KW-0560">Oxidoreductase</keyword>
<dbReference type="InterPro" id="IPR029014">
    <property type="entry name" value="NiFe-Hase_large"/>
</dbReference>
<dbReference type="Gene3D" id="1.10.645.10">
    <property type="entry name" value="Cytochrome-c3 Hydrogenase, chain B"/>
    <property type="match status" value="1"/>
</dbReference>
<keyword evidence="1" id="KW-1003">Cell membrane</keyword>
<dbReference type="GO" id="GO:0051287">
    <property type="term" value="F:NAD binding"/>
    <property type="evidence" value="ECO:0007669"/>
    <property type="project" value="InterPro"/>
</dbReference>
<keyword evidence="1" id="KW-0813">Transport</keyword>
<dbReference type="SUPFAM" id="SSF56762">
    <property type="entry name" value="HydB/Nqo4-like"/>
    <property type="match status" value="1"/>
</dbReference>
<comment type="subcellular location">
    <subcellularLocation>
        <location evidence="1">Cell membrane</location>
        <topology evidence="1">Peripheral membrane protein</topology>
        <orientation evidence="1">Cytoplasmic side</orientation>
    </subcellularLocation>
</comment>
<organism evidence="3 4">
    <name type="scientific">Paracidobacterium acidisoli</name>
    <dbReference type="NCBI Taxonomy" id="2303751"/>
    <lineage>
        <taxon>Bacteria</taxon>
        <taxon>Pseudomonadati</taxon>
        <taxon>Acidobacteriota</taxon>
        <taxon>Terriglobia</taxon>
        <taxon>Terriglobales</taxon>
        <taxon>Acidobacteriaceae</taxon>
        <taxon>Paracidobacterium</taxon>
    </lineage>
</organism>
<dbReference type="AlphaFoldDB" id="A0A372IUD1"/>
<keyword evidence="1" id="KW-0472">Membrane</keyword>
<keyword evidence="1" id="KW-0520">NAD</keyword>
<comment type="catalytic activity">
    <reaction evidence="1">
        <text>a quinone + NADH + 5 H(+)(in) = a quinol + NAD(+) + 4 H(+)(out)</text>
        <dbReference type="Rhea" id="RHEA:57888"/>
        <dbReference type="ChEBI" id="CHEBI:15378"/>
        <dbReference type="ChEBI" id="CHEBI:24646"/>
        <dbReference type="ChEBI" id="CHEBI:57540"/>
        <dbReference type="ChEBI" id="CHEBI:57945"/>
        <dbReference type="ChEBI" id="CHEBI:132124"/>
    </reaction>
</comment>
<dbReference type="OrthoDB" id="9801496at2"/>
<dbReference type="GO" id="GO:0048038">
    <property type="term" value="F:quinone binding"/>
    <property type="evidence" value="ECO:0007669"/>
    <property type="project" value="UniProtKB-KW"/>
</dbReference>
<dbReference type="InterPro" id="IPR001135">
    <property type="entry name" value="NADH_Q_OxRdtase_suD"/>
</dbReference>
<keyword evidence="1" id="KW-0874">Quinone</keyword>
<protein>
    <recommendedName>
        <fullName evidence="1">NADH-quinone oxidoreductase subunit D</fullName>
        <ecNumber evidence="1">7.1.1.-</ecNumber>
    </recommendedName>
    <alternativeName>
        <fullName evidence="1">NADH dehydrogenase I subunit D</fullName>
    </alternativeName>
    <alternativeName>
        <fullName evidence="1">NDH-1 subunit D</fullName>
    </alternativeName>
</protein>
<name>A0A372IUD1_9BACT</name>
<evidence type="ECO:0000259" key="2">
    <source>
        <dbReference type="Pfam" id="PF00346"/>
    </source>
</evidence>
<reference evidence="3 4" key="1">
    <citation type="submission" date="2018-08" db="EMBL/GenBank/DDBJ databases">
        <title>Acidipila sp. 4G-K13, an acidobacterium isolated from forest soil.</title>
        <authorList>
            <person name="Gao Z.-H."/>
            <person name="Qiu L.-H."/>
        </authorList>
    </citation>
    <scope>NUCLEOTIDE SEQUENCE [LARGE SCALE GENOMIC DNA]</scope>
    <source>
        <strain evidence="3 4">4G-K13</strain>
    </source>
</reference>
<dbReference type="PANTHER" id="PTHR11993">
    <property type="entry name" value="NADH-UBIQUINONE OXIDOREDUCTASE 49 KDA SUBUNIT"/>
    <property type="match status" value="1"/>
</dbReference>
<comment type="function">
    <text evidence="1">NDH-1 shuttles electrons from NADH, via FMN and iron-sulfur (Fe-S) centers, to quinones in the respiratory chain. The immediate electron acceptor for the enzyme in this species is believed to be ubiquinone. Couples the redox reaction to proton translocation (for every two electrons transferred, four hydrogen ions are translocated across the cytoplasmic membrane), and thus conserves the redox energy in a proton gradient.</text>
</comment>
<dbReference type="HAMAP" id="MF_01358">
    <property type="entry name" value="NDH1_NuoD"/>
    <property type="match status" value="1"/>
</dbReference>
<comment type="subunit">
    <text evidence="1">NDH-1 is composed of 14 different subunits. Subunits NuoB, C, D, E, F, and G constitute the peripheral sector of the complex.</text>
</comment>
<dbReference type="PANTHER" id="PTHR11993:SF10">
    <property type="entry name" value="NADH DEHYDROGENASE [UBIQUINONE] IRON-SULFUR PROTEIN 2, MITOCHONDRIAL"/>
    <property type="match status" value="1"/>
</dbReference>
<evidence type="ECO:0000256" key="1">
    <source>
        <dbReference type="HAMAP-Rule" id="MF_01358"/>
    </source>
</evidence>
<gene>
    <name evidence="1" type="primary">nuoD</name>
    <name evidence="3" type="ORF">D0Y96_02335</name>
</gene>
<dbReference type="EMBL" id="QVQT01000001">
    <property type="protein sequence ID" value="RFU18421.1"/>
    <property type="molecule type" value="Genomic_DNA"/>
</dbReference>
<dbReference type="EC" id="7.1.1.-" evidence="1"/>
<dbReference type="GO" id="GO:0050136">
    <property type="term" value="F:NADH dehydrogenase (quinone) (non-electrogenic) activity"/>
    <property type="evidence" value="ECO:0007669"/>
    <property type="project" value="UniProtKB-UniRule"/>
</dbReference>
<feature type="domain" description="NADH-quinone oxidoreductase subunit D" evidence="2">
    <location>
        <begin position="306"/>
        <end position="382"/>
    </location>
</feature>
<proteinExistence type="inferred from homology"/>
<evidence type="ECO:0000313" key="3">
    <source>
        <dbReference type="EMBL" id="RFU18421.1"/>
    </source>
</evidence>
<feature type="domain" description="NADH-quinone oxidoreductase subunit D" evidence="2">
    <location>
        <begin position="134"/>
        <end position="302"/>
    </location>
</feature>
<accession>A0A372IUD1</accession>
<comment type="similarity">
    <text evidence="1">Belongs to the complex I 49 kDa subunit family.</text>
</comment>
<dbReference type="Proteomes" id="UP000264702">
    <property type="component" value="Unassembled WGS sequence"/>
</dbReference>
<keyword evidence="1" id="KW-0830">Ubiquinone</keyword>